<dbReference type="PRINTS" id="PR00033">
    <property type="entry name" value="HTHASNC"/>
</dbReference>
<dbReference type="InterPro" id="IPR036390">
    <property type="entry name" value="WH_DNA-bd_sf"/>
</dbReference>
<dbReference type="Pfam" id="PF01037">
    <property type="entry name" value="AsnC_trans_reg"/>
    <property type="match status" value="1"/>
</dbReference>
<dbReference type="SUPFAM" id="SSF54909">
    <property type="entry name" value="Dimeric alpha+beta barrel"/>
    <property type="match status" value="2"/>
</dbReference>
<feature type="domain" description="Transcription regulator AsnC/Lrp ligand binding" evidence="4">
    <location>
        <begin position="255"/>
        <end position="320"/>
    </location>
</feature>
<sequence>MQPSAPRVVAPPSPRLDGTDLDLVAALHVAPRVPTAALADIIGVPTSTASRRLARLQDDRLLRVVGRAAWQLITSSNPFELWITSAPGQSRAVLAALLEIPDVQFVIHTSGPADIYANLFPLRGSDHEELLAARIPSIPGIRAIDSRMILEPAKVGQSWRFERLDDDQVRALEEHAAVEPETPVLDLDELSELEFQTMRELSVNGRVSAAEVGRTLGVSPSTAARAIRRLLATGAVTPRVEIQPDLIGYALNAIVTIDVRPRDIRGTLDTLAAHPNVRLLSTVTGDSPVSLAGVFQGPEALARFLRDDLGALPGLRSMSSVAGLRLARRYWIDRDGMRLGDQVPDVIRR</sequence>
<evidence type="ECO:0000256" key="3">
    <source>
        <dbReference type="ARBA" id="ARBA00023163"/>
    </source>
</evidence>
<evidence type="ECO:0008006" key="8">
    <source>
        <dbReference type="Google" id="ProtNLM"/>
    </source>
</evidence>
<organism evidence="6 7">
    <name type="scientific">Agrococcus terreus</name>
    <dbReference type="NCBI Taxonomy" id="574649"/>
    <lineage>
        <taxon>Bacteria</taxon>
        <taxon>Bacillati</taxon>
        <taxon>Actinomycetota</taxon>
        <taxon>Actinomycetes</taxon>
        <taxon>Micrococcales</taxon>
        <taxon>Microbacteriaceae</taxon>
        <taxon>Agrococcus</taxon>
    </lineage>
</organism>
<gene>
    <name evidence="6" type="ORF">GCM10010968_00770</name>
</gene>
<dbReference type="InterPro" id="IPR019888">
    <property type="entry name" value="Tscrpt_reg_AsnC-like"/>
</dbReference>
<dbReference type="Pfam" id="PF13404">
    <property type="entry name" value="HTH_AsnC-type"/>
    <property type="match status" value="1"/>
</dbReference>
<dbReference type="PANTHER" id="PTHR30154">
    <property type="entry name" value="LEUCINE-RESPONSIVE REGULATORY PROTEIN"/>
    <property type="match status" value="1"/>
</dbReference>
<dbReference type="Proteomes" id="UP000626982">
    <property type="component" value="Unassembled WGS sequence"/>
</dbReference>
<evidence type="ECO:0000313" key="6">
    <source>
        <dbReference type="EMBL" id="GGN76890.1"/>
    </source>
</evidence>
<comment type="caution">
    <text evidence="6">The sequence shown here is derived from an EMBL/GenBank/DDBJ whole genome shotgun (WGS) entry which is preliminary data.</text>
</comment>
<keyword evidence="7" id="KW-1185">Reference proteome</keyword>
<dbReference type="PANTHER" id="PTHR30154:SF34">
    <property type="entry name" value="TRANSCRIPTIONAL REGULATOR AZLB"/>
    <property type="match status" value="1"/>
</dbReference>
<evidence type="ECO:0000256" key="2">
    <source>
        <dbReference type="ARBA" id="ARBA00023125"/>
    </source>
</evidence>
<dbReference type="InterPro" id="IPR000485">
    <property type="entry name" value="AsnC-type_HTH_dom"/>
</dbReference>
<dbReference type="InterPro" id="IPR011008">
    <property type="entry name" value="Dimeric_a/b-barrel"/>
</dbReference>
<dbReference type="Pfam" id="PF13412">
    <property type="entry name" value="HTH_24"/>
    <property type="match status" value="1"/>
</dbReference>
<keyword evidence="3" id="KW-0804">Transcription</keyword>
<dbReference type="EMBL" id="BMLM01000001">
    <property type="protein sequence ID" value="GGN76890.1"/>
    <property type="molecule type" value="Genomic_DNA"/>
</dbReference>
<feature type="domain" description="HTH asnC-type" evidence="5">
    <location>
        <begin position="16"/>
        <end position="57"/>
    </location>
</feature>
<dbReference type="RefSeq" id="WP_188714846.1">
    <property type="nucleotide sequence ID" value="NZ_BAABBD010000001.1"/>
</dbReference>
<evidence type="ECO:0000256" key="1">
    <source>
        <dbReference type="ARBA" id="ARBA00023015"/>
    </source>
</evidence>
<dbReference type="Gene3D" id="3.30.70.920">
    <property type="match status" value="2"/>
</dbReference>
<dbReference type="InterPro" id="IPR019887">
    <property type="entry name" value="Tscrpt_reg_AsnC/Lrp_C"/>
</dbReference>
<evidence type="ECO:0000313" key="7">
    <source>
        <dbReference type="Proteomes" id="UP000626982"/>
    </source>
</evidence>
<keyword evidence="2" id="KW-0238">DNA-binding</keyword>
<keyword evidence="1" id="KW-0805">Transcription regulation</keyword>
<dbReference type="SUPFAM" id="SSF46785">
    <property type="entry name" value="Winged helix' DNA-binding domain"/>
    <property type="match status" value="2"/>
</dbReference>
<evidence type="ECO:0000259" key="5">
    <source>
        <dbReference type="Pfam" id="PF13404"/>
    </source>
</evidence>
<dbReference type="SMART" id="SM00344">
    <property type="entry name" value="HTH_ASNC"/>
    <property type="match status" value="1"/>
</dbReference>
<protein>
    <recommendedName>
        <fullName evidence="8">DNA-binding transcriptional regulator, Lrp family</fullName>
    </recommendedName>
</protein>
<accession>A0ABQ2K9S4</accession>
<proteinExistence type="predicted"/>
<dbReference type="InterPro" id="IPR036388">
    <property type="entry name" value="WH-like_DNA-bd_sf"/>
</dbReference>
<evidence type="ECO:0000259" key="4">
    <source>
        <dbReference type="Pfam" id="PF01037"/>
    </source>
</evidence>
<dbReference type="Gene3D" id="1.10.10.10">
    <property type="entry name" value="Winged helix-like DNA-binding domain superfamily/Winged helix DNA-binding domain"/>
    <property type="match status" value="2"/>
</dbReference>
<name>A0ABQ2K9S4_9MICO</name>
<reference evidence="7" key="1">
    <citation type="journal article" date="2019" name="Int. J. Syst. Evol. Microbiol.">
        <title>The Global Catalogue of Microorganisms (GCM) 10K type strain sequencing project: providing services to taxonomists for standard genome sequencing and annotation.</title>
        <authorList>
            <consortium name="The Broad Institute Genomics Platform"/>
            <consortium name="The Broad Institute Genome Sequencing Center for Infectious Disease"/>
            <person name="Wu L."/>
            <person name="Ma J."/>
        </authorList>
    </citation>
    <scope>NUCLEOTIDE SEQUENCE [LARGE SCALE GENOMIC DNA]</scope>
    <source>
        <strain evidence="7">CGMCC 1.6960</strain>
    </source>
</reference>